<keyword evidence="3" id="KW-0173">Coenzyme A biosynthesis</keyword>
<reference evidence="5" key="1">
    <citation type="submission" date="2020-10" db="EMBL/GenBank/DDBJ databases">
        <authorList>
            <person name="Gilroy R."/>
        </authorList>
    </citation>
    <scope>NUCLEOTIDE SEQUENCE</scope>
    <source>
        <strain evidence="5">ChiSjej4B22-8148</strain>
    </source>
</reference>
<gene>
    <name evidence="3" type="primary">coaE</name>
    <name evidence="5" type="ORF">IAB31_11315</name>
</gene>
<dbReference type="PANTHER" id="PTHR10695:SF46">
    <property type="entry name" value="BIFUNCTIONAL COENZYME A SYNTHASE-RELATED"/>
    <property type="match status" value="1"/>
</dbReference>
<evidence type="ECO:0000256" key="4">
    <source>
        <dbReference type="NCBIfam" id="TIGR00152"/>
    </source>
</evidence>
<dbReference type="EC" id="2.7.1.24" evidence="3 4"/>
<dbReference type="HAMAP" id="MF_00376">
    <property type="entry name" value="Dephospho_CoA_kinase"/>
    <property type="match status" value="1"/>
</dbReference>
<name>A0A9D1ADZ0_9FIRM</name>
<comment type="caution">
    <text evidence="5">The sequence shown here is derived from an EMBL/GenBank/DDBJ whole genome shotgun (WGS) entry which is preliminary data.</text>
</comment>
<dbReference type="InterPro" id="IPR027417">
    <property type="entry name" value="P-loop_NTPase"/>
</dbReference>
<sequence length="201" mass="23519">MKVLGITGGIGAGKSTVLSYLEEKYHARVIQADLTARQLQQPGGVCFRNIVEEFGREILNREGNLDREKLSKTVFSDLGKLKRLNELVHPYVKEEIKRQIRKEKERGEVPFIAVEAALLLEDHYETVCDEIWYIYADVRTREERLKESRGYTEEKIRRVMENQLEETEYRKKCDFVIDNSSKFVENTYEQIDKGLVEHGFL</sequence>
<comment type="function">
    <text evidence="3">Catalyzes the phosphorylation of the 3'-hydroxyl group of dephosphocoenzyme A to form coenzyme A.</text>
</comment>
<keyword evidence="3 5" id="KW-0808">Transferase</keyword>
<comment type="subcellular location">
    <subcellularLocation>
        <location evidence="3">Cytoplasm</location>
    </subcellularLocation>
</comment>
<dbReference type="GO" id="GO:0005524">
    <property type="term" value="F:ATP binding"/>
    <property type="evidence" value="ECO:0007669"/>
    <property type="project" value="UniProtKB-UniRule"/>
</dbReference>
<dbReference type="GO" id="GO:0004140">
    <property type="term" value="F:dephospho-CoA kinase activity"/>
    <property type="evidence" value="ECO:0007669"/>
    <property type="project" value="UniProtKB-UniRule"/>
</dbReference>
<keyword evidence="3 5" id="KW-0418">Kinase</keyword>
<dbReference type="EMBL" id="DVGK01000125">
    <property type="protein sequence ID" value="HIR14498.1"/>
    <property type="molecule type" value="Genomic_DNA"/>
</dbReference>
<dbReference type="Proteomes" id="UP000886757">
    <property type="component" value="Unassembled WGS sequence"/>
</dbReference>
<keyword evidence="2 3" id="KW-0067">ATP-binding</keyword>
<keyword evidence="1 3" id="KW-0547">Nucleotide-binding</keyword>
<organism evidence="5 6">
    <name type="scientific">Candidatus Choladousia intestinavium</name>
    <dbReference type="NCBI Taxonomy" id="2840727"/>
    <lineage>
        <taxon>Bacteria</taxon>
        <taxon>Bacillati</taxon>
        <taxon>Bacillota</taxon>
        <taxon>Clostridia</taxon>
        <taxon>Lachnospirales</taxon>
        <taxon>Lachnospiraceae</taxon>
        <taxon>Lachnospiraceae incertae sedis</taxon>
        <taxon>Candidatus Choladousia</taxon>
    </lineage>
</organism>
<dbReference type="PROSITE" id="PS51219">
    <property type="entry name" value="DPCK"/>
    <property type="match status" value="1"/>
</dbReference>
<dbReference type="PANTHER" id="PTHR10695">
    <property type="entry name" value="DEPHOSPHO-COA KINASE-RELATED"/>
    <property type="match status" value="1"/>
</dbReference>
<reference evidence="5" key="2">
    <citation type="journal article" date="2021" name="PeerJ">
        <title>Extensive microbial diversity within the chicken gut microbiome revealed by metagenomics and culture.</title>
        <authorList>
            <person name="Gilroy R."/>
            <person name="Ravi A."/>
            <person name="Getino M."/>
            <person name="Pursley I."/>
            <person name="Horton D.L."/>
            <person name="Alikhan N.F."/>
            <person name="Baker D."/>
            <person name="Gharbi K."/>
            <person name="Hall N."/>
            <person name="Watson M."/>
            <person name="Adriaenssens E.M."/>
            <person name="Foster-Nyarko E."/>
            <person name="Jarju S."/>
            <person name="Secka A."/>
            <person name="Antonio M."/>
            <person name="Oren A."/>
            <person name="Chaudhuri R.R."/>
            <person name="La Ragione R."/>
            <person name="Hildebrand F."/>
            <person name="Pallen M.J."/>
        </authorList>
    </citation>
    <scope>NUCLEOTIDE SEQUENCE</scope>
    <source>
        <strain evidence="5">ChiSjej4B22-8148</strain>
    </source>
</reference>
<comment type="catalytic activity">
    <reaction evidence="3">
        <text>3'-dephospho-CoA + ATP = ADP + CoA + H(+)</text>
        <dbReference type="Rhea" id="RHEA:18245"/>
        <dbReference type="ChEBI" id="CHEBI:15378"/>
        <dbReference type="ChEBI" id="CHEBI:30616"/>
        <dbReference type="ChEBI" id="CHEBI:57287"/>
        <dbReference type="ChEBI" id="CHEBI:57328"/>
        <dbReference type="ChEBI" id="CHEBI:456216"/>
        <dbReference type="EC" id="2.7.1.24"/>
    </reaction>
</comment>
<dbReference type="Pfam" id="PF01121">
    <property type="entry name" value="CoaE"/>
    <property type="match status" value="1"/>
</dbReference>
<keyword evidence="3" id="KW-0963">Cytoplasm</keyword>
<evidence type="ECO:0000256" key="1">
    <source>
        <dbReference type="ARBA" id="ARBA00022741"/>
    </source>
</evidence>
<evidence type="ECO:0000313" key="6">
    <source>
        <dbReference type="Proteomes" id="UP000886757"/>
    </source>
</evidence>
<feature type="binding site" evidence="3">
    <location>
        <begin position="11"/>
        <end position="16"/>
    </location>
    <ligand>
        <name>ATP</name>
        <dbReference type="ChEBI" id="CHEBI:30616"/>
    </ligand>
</feature>
<accession>A0A9D1ADZ0</accession>
<evidence type="ECO:0000313" key="5">
    <source>
        <dbReference type="EMBL" id="HIR14498.1"/>
    </source>
</evidence>
<evidence type="ECO:0000256" key="3">
    <source>
        <dbReference type="HAMAP-Rule" id="MF_00376"/>
    </source>
</evidence>
<dbReference type="InterPro" id="IPR001977">
    <property type="entry name" value="Depp_CoAkinase"/>
</dbReference>
<dbReference type="AlphaFoldDB" id="A0A9D1ADZ0"/>
<comment type="pathway">
    <text evidence="3">Cofactor biosynthesis; coenzyme A biosynthesis; CoA from (R)-pantothenate: step 5/5.</text>
</comment>
<protein>
    <recommendedName>
        <fullName evidence="3 4">Dephospho-CoA kinase</fullName>
        <ecNumber evidence="3 4">2.7.1.24</ecNumber>
    </recommendedName>
    <alternativeName>
        <fullName evidence="3">Dephosphocoenzyme A kinase</fullName>
    </alternativeName>
</protein>
<dbReference type="CDD" id="cd02022">
    <property type="entry name" value="DPCK"/>
    <property type="match status" value="1"/>
</dbReference>
<comment type="similarity">
    <text evidence="3">Belongs to the CoaE family.</text>
</comment>
<dbReference type="GO" id="GO:0005737">
    <property type="term" value="C:cytoplasm"/>
    <property type="evidence" value="ECO:0007669"/>
    <property type="project" value="UniProtKB-SubCell"/>
</dbReference>
<dbReference type="SUPFAM" id="SSF52540">
    <property type="entry name" value="P-loop containing nucleoside triphosphate hydrolases"/>
    <property type="match status" value="1"/>
</dbReference>
<dbReference type="GO" id="GO:0015937">
    <property type="term" value="P:coenzyme A biosynthetic process"/>
    <property type="evidence" value="ECO:0007669"/>
    <property type="project" value="UniProtKB-UniRule"/>
</dbReference>
<dbReference type="Gene3D" id="3.40.50.300">
    <property type="entry name" value="P-loop containing nucleotide triphosphate hydrolases"/>
    <property type="match status" value="1"/>
</dbReference>
<proteinExistence type="inferred from homology"/>
<evidence type="ECO:0000256" key="2">
    <source>
        <dbReference type="ARBA" id="ARBA00022840"/>
    </source>
</evidence>
<dbReference type="NCBIfam" id="TIGR00152">
    <property type="entry name" value="dephospho-CoA kinase"/>
    <property type="match status" value="1"/>
</dbReference>